<feature type="chain" id="PRO_5017661820" evidence="1">
    <location>
        <begin position="25"/>
        <end position="184"/>
    </location>
</feature>
<dbReference type="PROSITE" id="PS51257">
    <property type="entry name" value="PROKAR_LIPOPROTEIN"/>
    <property type="match status" value="1"/>
</dbReference>
<dbReference type="RefSeq" id="WP_115926988.1">
    <property type="nucleotide sequence ID" value="NZ_QNVV01000002.1"/>
</dbReference>
<accession>A0A3D9B7M3</accession>
<organism evidence="2 3">
    <name type="scientific">Chryseobacterium pennipullorum</name>
    <dbReference type="NCBI Taxonomy" id="2258963"/>
    <lineage>
        <taxon>Bacteria</taxon>
        <taxon>Pseudomonadati</taxon>
        <taxon>Bacteroidota</taxon>
        <taxon>Flavobacteriia</taxon>
        <taxon>Flavobacteriales</taxon>
        <taxon>Weeksellaceae</taxon>
        <taxon>Chryseobacterium group</taxon>
        <taxon>Chryseobacterium</taxon>
    </lineage>
</organism>
<proteinExistence type="predicted"/>
<dbReference type="Proteomes" id="UP000256257">
    <property type="component" value="Unassembled WGS sequence"/>
</dbReference>
<keyword evidence="1" id="KW-0732">Signal</keyword>
<gene>
    <name evidence="2" type="ORF">DRF67_04330</name>
</gene>
<protein>
    <submittedName>
        <fullName evidence="2">Uncharacterized protein</fullName>
    </submittedName>
</protein>
<comment type="caution">
    <text evidence="2">The sequence shown here is derived from an EMBL/GenBank/DDBJ whole genome shotgun (WGS) entry which is preliminary data.</text>
</comment>
<sequence>MKKLFNISLLLFAAILLFSCRDGNNDIPEDIHEHEEIGKVVVTVTNKATGEKQTANVIGGVAAEHLHLNQGQTYLVNLDFQIKHDDHYHSSDEIVEEKDMHFITYKFTGADIKVKRAADDIVRTDGKKLGLKTEWTVSASAAGKANIVLVHGPTAVDDNTPSPDNQLGSTIGGESDVDILIDFH</sequence>
<dbReference type="EMBL" id="QNVV01000002">
    <property type="protein sequence ID" value="REC49701.1"/>
    <property type="molecule type" value="Genomic_DNA"/>
</dbReference>
<feature type="signal peptide" evidence="1">
    <location>
        <begin position="1"/>
        <end position="24"/>
    </location>
</feature>
<name>A0A3D9B7M3_9FLAO</name>
<evidence type="ECO:0000256" key="1">
    <source>
        <dbReference type="SAM" id="SignalP"/>
    </source>
</evidence>
<dbReference type="AlphaFoldDB" id="A0A3D9B7M3"/>
<dbReference type="OrthoDB" id="1452588at2"/>
<keyword evidence="3" id="KW-1185">Reference proteome</keyword>
<reference evidence="2 3" key="1">
    <citation type="submission" date="2018-06" db="EMBL/GenBank/DDBJ databases">
        <title>Novel Chryseobacterium species.</title>
        <authorList>
            <person name="Newman J."/>
            <person name="Hugo C."/>
            <person name="Oosthuizen L."/>
            <person name="Charimba G."/>
        </authorList>
    </citation>
    <scope>NUCLEOTIDE SEQUENCE [LARGE SCALE GENOMIC DNA]</scope>
    <source>
        <strain evidence="2 3">7_F195</strain>
    </source>
</reference>
<evidence type="ECO:0000313" key="3">
    <source>
        <dbReference type="Proteomes" id="UP000256257"/>
    </source>
</evidence>
<evidence type="ECO:0000313" key="2">
    <source>
        <dbReference type="EMBL" id="REC49701.1"/>
    </source>
</evidence>